<dbReference type="HOGENOM" id="CLU_071837_2_0_6"/>
<dbReference type="AlphaFoldDB" id="A0A078KDL2"/>
<dbReference type="PATRIC" id="fig|1495769.3.peg.10"/>
<evidence type="ECO:0000256" key="10">
    <source>
        <dbReference type="HAMAP-Rule" id="MF_00278"/>
    </source>
</evidence>
<keyword evidence="5 10" id="KW-0315">Glutamine amidotransferase</keyword>
<dbReference type="NCBIfam" id="TIGR01855">
    <property type="entry name" value="IMP_synth_hisH"/>
    <property type="match status" value="1"/>
</dbReference>
<feature type="active site" evidence="10 11">
    <location>
        <position position="186"/>
    </location>
</feature>
<dbReference type="PIRSF" id="PIRSF000495">
    <property type="entry name" value="Amidotransf_hisH"/>
    <property type="match status" value="1"/>
</dbReference>
<dbReference type="InterPro" id="IPR017926">
    <property type="entry name" value="GATASE"/>
</dbReference>
<feature type="domain" description="Glutamine amidotransferase" evidence="12">
    <location>
        <begin position="5"/>
        <end position="201"/>
    </location>
</feature>
<organism evidence="13 14">
    <name type="scientific">Candidatus Johnevansia muelleri</name>
    <dbReference type="NCBI Taxonomy" id="1495769"/>
    <lineage>
        <taxon>Bacteria</taxon>
        <taxon>Pseudomonadati</taxon>
        <taxon>Pseudomonadota</taxon>
        <taxon>Gammaproteobacteria</taxon>
        <taxon>Candidatus Johnevansiales</taxon>
        <taxon>Candidatus Johnevansiaceae</taxon>
        <taxon>Candidatus Johnevansia</taxon>
    </lineage>
</organism>
<keyword evidence="2 10" id="KW-0963">Cytoplasm</keyword>
<dbReference type="GO" id="GO:0016829">
    <property type="term" value="F:lyase activity"/>
    <property type="evidence" value="ECO:0007669"/>
    <property type="project" value="UniProtKB-KW"/>
</dbReference>
<evidence type="ECO:0000256" key="7">
    <source>
        <dbReference type="ARBA" id="ARBA00023239"/>
    </source>
</evidence>
<dbReference type="HAMAP" id="MF_00278">
    <property type="entry name" value="HisH"/>
    <property type="match status" value="1"/>
</dbReference>
<dbReference type="GO" id="GO:0005737">
    <property type="term" value="C:cytoplasm"/>
    <property type="evidence" value="ECO:0007669"/>
    <property type="project" value="UniProtKB-SubCell"/>
</dbReference>
<keyword evidence="4 10" id="KW-0378">Hydrolase</keyword>
<dbReference type="SUPFAM" id="SSF52317">
    <property type="entry name" value="Class I glutamine amidotransferase-like"/>
    <property type="match status" value="1"/>
</dbReference>
<evidence type="ECO:0000256" key="3">
    <source>
        <dbReference type="ARBA" id="ARBA00022605"/>
    </source>
</evidence>
<dbReference type="Proteomes" id="UP000032420">
    <property type="component" value="Chromosome I"/>
</dbReference>
<dbReference type="PANTHER" id="PTHR42701:SF2">
    <property type="entry name" value="IMIDAZOLE GLYCEROL PHOSPHATE SYNTHASE SUBUNIT HISH 1"/>
    <property type="match status" value="1"/>
</dbReference>
<evidence type="ECO:0000256" key="11">
    <source>
        <dbReference type="PIRSR" id="PIRSR000495-1"/>
    </source>
</evidence>
<dbReference type="Gene3D" id="3.40.50.880">
    <property type="match status" value="1"/>
</dbReference>
<evidence type="ECO:0000256" key="5">
    <source>
        <dbReference type="ARBA" id="ARBA00022962"/>
    </source>
</evidence>
<evidence type="ECO:0000259" key="12">
    <source>
        <dbReference type="Pfam" id="PF00117"/>
    </source>
</evidence>
<comment type="function">
    <text evidence="10">IGPS catalyzes the conversion of PRFAR and glutamine to IGP, AICAR and glutamate. The HisH subunit catalyzes the hydrolysis of glutamine to glutamate and ammonia as part of the synthesis of IGP and AICAR. The resulting ammonia molecule is channeled to the active site of HisF.</text>
</comment>
<feature type="active site" description="Nucleophile" evidence="10 11">
    <location>
        <position position="82"/>
    </location>
</feature>
<keyword evidence="13" id="KW-0808">Transferase</keyword>
<keyword evidence="6 10" id="KW-0368">Histidine biosynthesis</keyword>
<gene>
    <name evidence="10 13" type="primary">hisH</name>
    <name evidence="13" type="ORF">CEM_015</name>
</gene>
<dbReference type="CDD" id="cd01748">
    <property type="entry name" value="GATase1_IGP_Synthase"/>
    <property type="match status" value="1"/>
</dbReference>
<dbReference type="EC" id="4.3.2.10" evidence="10"/>
<evidence type="ECO:0000313" key="13">
    <source>
        <dbReference type="EMBL" id="CDZ16288.1"/>
    </source>
</evidence>
<evidence type="ECO:0000256" key="2">
    <source>
        <dbReference type="ARBA" id="ARBA00022490"/>
    </source>
</evidence>
<protein>
    <recommendedName>
        <fullName evidence="10">Imidazole glycerol phosphate synthase subunit HisH</fullName>
        <ecNumber evidence="10">4.3.2.10</ecNumber>
    </recommendedName>
    <alternativeName>
        <fullName evidence="10">IGP synthase glutaminase subunit</fullName>
        <ecNumber evidence="10">3.5.1.2</ecNumber>
    </alternativeName>
    <alternativeName>
        <fullName evidence="10">IGP synthase subunit HisH</fullName>
    </alternativeName>
    <alternativeName>
        <fullName evidence="10">ImGP synthase subunit HisH</fullName>
        <shortName evidence="10">IGPS subunit HisH</shortName>
    </alternativeName>
</protein>
<dbReference type="PANTHER" id="PTHR42701">
    <property type="entry name" value="IMIDAZOLE GLYCEROL PHOSPHATE SYNTHASE SUBUNIT HISH"/>
    <property type="match status" value="1"/>
</dbReference>
<keyword evidence="3 10" id="KW-0028">Amino-acid biosynthesis</keyword>
<dbReference type="EC" id="3.5.1.2" evidence="10"/>
<comment type="subunit">
    <text evidence="10">Heterodimer of HisH and HisF.</text>
</comment>
<dbReference type="GO" id="GO:0004359">
    <property type="term" value="F:glutaminase activity"/>
    <property type="evidence" value="ECO:0007669"/>
    <property type="project" value="UniProtKB-EC"/>
</dbReference>
<evidence type="ECO:0000313" key="14">
    <source>
        <dbReference type="Proteomes" id="UP000032420"/>
    </source>
</evidence>
<dbReference type="GO" id="GO:0000107">
    <property type="term" value="F:imidazoleglycerol-phosphate synthase activity"/>
    <property type="evidence" value="ECO:0007669"/>
    <property type="project" value="UniProtKB-UniRule"/>
</dbReference>
<comment type="catalytic activity">
    <reaction evidence="9 10">
        <text>L-glutamine + H2O = L-glutamate + NH4(+)</text>
        <dbReference type="Rhea" id="RHEA:15889"/>
        <dbReference type="ChEBI" id="CHEBI:15377"/>
        <dbReference type="ChEBI" id="CHEBI:28938"/>
        <dbReference type="ChEBI" id="CHEBI:29985"/>
        <dbReference type="ChEBI" id="CHEBI:58359"/>
        <dbReference type="EC" id="3.5.1.2"/>
    </reaction>
</comment>
<keyword evidence="13" id="KW-0328">Glycosyltransferase</keyword>
<dbReference type="STRING" id="1495769.CEM_015"/>
<dbReference type="PROSITE" id="PS51273">
    <property type="entry name" value="GATASE_TYPE_1"/>
    <property type="match status" value="1"/>
</dbReference>
<reference evidence="14" key="1">
    <citation type="submission" date="2014-07" db="EMBL/GenBank/DDBJ databases">
        <authorList>
            <person name="Santos-Garcia D."/>
        </authorList>
    </citation>
    <scope>NUCLEOTIDE SEQUENCE [LARGE SCALE GENOMIC DNA]</scope>
</reference>
<dbReference type="GO" id="GO:0000105">
    <property type="term" value="P:L-histidine biosynthetic process"/>
    <property type="evidence" value="ECO:0007669"/>
    <property type="project" value="UniProtKB-UniRule"/>
</dbReference>
<comment type="subcellular location">
    <subcellularLocation>
        <location evidence="10">Cytoplasm</location>
    </subcellularLocation>
</comment>
<sequence>MVIAVINYGMGNLHSVVKALEYVTRERVIITYDPIIIKNATRIVLPGQGAIRDCMKELKRTKLIYLLKTLMENNEKPILGICIGLQMLMDKSEENGGIQCLKYFSGDVKKFCNINYKIPHIGWNHVYQYVSHPLWKNIPNGERFYFVHSYYVIEKNIQNISGYTEYAGILPHVAICKNLVFAVQFHPEKSSIMGLKLLYNFVNWYP</sequence>
<dbReference type="InterPro" id="IPR029062">
    <property type="entry name" value="Class_I_gatase-like"/>
</dbReference>
<feature type="active site" evidence="10 11">
    <location>
        <position position="188"/>
    </location>
</feature>
<dbReference type="EMBL" id="LM655252">
    <property type="protein sequence ID" value="CDZ16288.1"/>
    <property type="molecule type" value="Genomic_DNA"/>
</dbReference>
<name>A0A078KDL2_9GAMM</name>
<evidence type="ECO:0000256" key="6">
    <source>
        <dbReference type="ARBA" id="ARBA00023102"/>
    </source>
</evidence>
<keyword evidence="7 10" id="KW-0456">Lyase</keyword>
<evidence type="ECO:0000256" key="1">
    <source>
        <dbReference type="ARBA" id="ARBA00005091"/>
    </source>
</evidence>
<evidence type="ECO:0000256" key="9">
    <source>
        <dbReference type="ARBA" id="ARBA00049534"/>
    </source>
</evidence>
<dbReference type="KEGG" id="eme:CEM_015"/>
<accession>A0A078KDL2</accession>
<proteinExistence type="inferred from homology"/>
<comment type="catalytic activity">
    <reaction evidence="8 10">
        <text>5-[(5-phospho-1-deoxy-D-ribulos-1-ylimino)methylamino]-1-(5-phospho-beta-D-ribosyl)imidazole-4-carboxamide + L-glutamine = D-erythro-1-(imidazol-4-yl)glycerol 3-phosphate + 5-amino-1-(5-phospho-beta-D-ribosyl)imidazole-4-carboxamide + L-glutamate + H(+)</text>
        <dbReference type="Rhea" id="RHEA:24793"/>
        <dbReference type="ChEBI" id="CHEBI:15378"/>
        <dbReference type="ChEBI" id="CHEBI:29985"/>
        <dbReference type="ChEBI" id="CHEBI:58278"/>
        <dbReference type="ChEBI" id="CHEBI:58359"/>
        <dbReference type="ChEBI" id="CHEBI:58475"/>
        <dbReference type="ChEBI" id="CHEBI:58525"/>
        <dbReference type="EC" id="4.3.2.10"/>
    </reaction>
</comment>
<evidence type="ECO:0000256" key="8">
    <source>
        <dbReference type="ARBA" id="ARBA00047838"/>
    </source>
</evidence>
<dbReference type="Pfam" id="PF00117">
    <property type="entry name" value="GATase"/>
    <property type="match status" value="1"/>
</dbReference>
<comment type="pathway">
    <text evidence="1 10">Amino-acid biosynthesis; L-histidine biosynthesis; L-histidine from 5-phospho-alpha-D-ribose 1-diphosphate: step 5/9.</text>
</comment>
<dbReference type="OrthoDB" id="9807137at2"/>
<dbReference type="UniPathway" id="UPA00031">
    <property type="reaction ID" value="UER00010"/>
</dbReference>
<dbReference type="InterPro" id="IPR010139">
    <property type="entry name" value="Imidazole-glycPsynth_HisH"/>
</dbReference>
<evidence type="ECO:0000256" key="4">
    <source>
        <dbReference type="ARBA" id="ARBA00022801"/>
    </source>
</evidence>
<keyword evidence="14" id="KW-1185">Reference proteome</keyword>